<proteinExistence type="predicted"/>
<reference evidence="1" key="1">
    <citation type="submission" date="2022-03" db="EMBL/GenBank/DDBJ databases">
        <title>Draft genome sequence of Aduncisulcus paluster, a free-living microaerophilic Fornicata.</title>
        <authorList>
            <person name="Yuyama I."/>
            <person name="Kume K."/>
            <person name="Tamura T."/>
            <person name="Inagaki Y."/>
            <person name="Hashimoto T."/>
        </authorList>
    </citation>
    <scope>NUCLEOTIDE SEQUENCE</scope>
    <source>
        <strain evidence="1">NY0171</strain>
    </source>
</reference>
<name>A0ABQ5JYN0_9EUKA</name>
<gene>
    <name evidence="1" type="ORF">ADUPG1_012211</name>
</gene>
<protein>
    <submittedName>
        <fullName evidence="1">Uncharacterized protein</fullName>
    </submittedName>
</protein>
<comment type="caution">
    <text evidence="1">The sequence shown here is derived from an EMBL/GenBank/DDBJ whole genome shotgun (WGS) entry which is preliminary data.</text>
</comment>
<evidence type="ECO:0000313" key="2">
    <source>
        <dbReference type="Proteomes" id="UP001057375"/>
    </source>
</evidence>
<sequence length="610" mass="69834">MFVPTNFESPTDPNSTSLGVLFYYNPKETSSAKILGPKIEDSAIVSSSPRLSISQTSFVSPDGENFKAFFTGDMEQGASTGKHIGMPNPEGFLTSNTLNSDETKLEYDGTIIVFSRNTNSHFATIPHHGSNLTFHESFSSCTTGCAISVPSGHSRSDNFRKQWTTTGRGKLIYALRRRGKEELMDIFQYSSSDRGDFITNALFDVLAQFPSMVYFQNAFASTASDSVVIKPVEFHSLSSIYSKTVRDRDNLLEKEEKKYYSIVLSKKEYLADIWDILSTFYLYHKKDITDKQQEHLERWLHIYEGKLYVEVETKTTKNCLRPVLQFLDEWKIYCDQKLPDSGNSELMRDSLEIYETKNNGVENQDLVSNFKNHIKLFERAMLGCIWEIECDTIADAKGKVVSSDLKDVKSNCNKYVDWIKKWNAIPQSRSDFMRKLDPTYAPLDDHPPPLEISSLFHPLIHIYTFNSFFIREMEISGSTPGICIQRWNMHRIKDIGRIGMDKHEFVFSRDGKVWDCLERSKLIVNSPTAPHSVCEVSILEEIRYKPREVKKSVDFSKILRKRLNDPCLCCSTIKSASARTKETHSKISLEGEKEIANPRNLIDEFNECVQ</sequence>
<accession>A0ABQ5JYN0</accession>
<keyword evidence="2" id="KW-1185">Reference proteome</keyword>
<dbReference type="Proteomes" id="UP001057375">
    <property type="component" value="Unassembled WGS sequence"/>
</dbReference>
<organism evidence="1 2">
    <name type="scientific">Aduncisulcus paluster</name>
    <dbReference type="NCBI Taxonomy" id="2918883"/>
    <lineage>
        <taxon>Eukaryota</taxon>
        <taxon>Metamonada</taxon>
        <taxon>Carpediemonas-like organisms</taxon>
        <taxon>Aduncisulcus</taxon>
    </lineage>
</organism>
<dbReference type="EMBL" id="BQXS01012421">
    <property type="protein sequence ID" value="GKT22736.1"/>
    <property type="molecule type" value="Genomic_DNA"/>
</dbReference>
<evidence type="ECO:0000313" key="1">
    <source>
        <dbReference type="EMBL" id="GKT22736.1"/>
    </source>
</evidence>